<reference evidence="2" key="1">
    <citation type="submission" date="2021-10" db="EMBL/GenBank/DDBJ databases">
        <title>De novo Genome Assembly of Clathrus columnatus (Basidiomycota, Fungi) Using Illumina and Nanopore Sequence Data.</title>
        <authorList>
            <person name="Ogiso-Tanaka E."/>
            <person name="Itagaki H."/>
            <person name="Hosoya T."/>
            <person name="Hosaka K."/>
        </authorList>
    </citation>
    <scope>NUCLEOTIDE SEQUENCE</scope>
    <source>
        <strain evidence="2">MO-923</strain>
    </source>
</reference>
<dbReference type="PANTHER" id="PTHR47570">
    <property type="entry name" value="ZINC ION BINDING PROTEIN"/>
    <property type="match status" value="1"/>
</dbReference>
<evidence type="ECO:0000259" key="1">
    <source>
        <dbReference type="Pfam" id="PF20179"/>
    </source>
</evidence>
<keyword evidence="3" id="KW-1185">Reference proteome</keyword>
<evidence type="ECO:0000313" key="2">
    <source>
        <dbReference type="EMBL" id="GJJ13812.1"/>
    </source>
</evidence>
<dbReference type="AlphaFoldDB" id="A0AAV5AJE2"/>
<name>A0AAV5AJE2_9AGAM</name>
<protein>
    <recommendedName>
        <fullName evidence="1">Mitochondrial splicing suppressor 51-like C-terminal domain-containing protein</fullName>
    </recommendedName>
</protein>
<comment type="caution">
    <text evidence="2">The sequence shown here is derived from an EMBL/GenBank/DDBJ whole genome shotgun (WGS) entry which is preliminary data.</text>
</comment>
<dbReference type="Pfam" id="PF20179">
    <property type="entry name" value="MSS51_C"/>
    <property type="match status" value="1"/>
</dbReference>
<dbReference type="PANTHER" id="PTHR47570:SF2">
    <property type="entry name" value="MYND-TYPE DOMAIN-CONTAINING PROTEIN"/>
    <property type="match status" value="1"/>
</dbReference>
<proteinExistence type="predicted"/>
<dbReference type="EMBL" id="BPWL01000009">
    <property type="protein sequence ID" value="GJJ13812.1"/>
    <property type="molecule type" value="Genomic_DNA"/>
</dbReference>
<dbReference type="InterPro" id="IPR046824">
    <property type="entry name" value="Mss51-like_C"/>
</dbReference>
<dbReference type="Proteomes" id="UP001050691">
    <property type="component" value="Unassembled WGS sequence"/>
</dbReference>
<accession>A0AAV5AJE2</accession>
<organism evidence="2 3">
    <name type="scientific">Clathrus columnatus</name>
    <dbReference type="NCBI Taxonomy" id="1419009"/>
    <lineage>
        <taxon>Eukaryota</taxon>
        <taxon>Fungi</taxon>
        <taxon>Dikarya</taxon>
        <taxon>Basidiomycota</taxon>
        <taxon>Agaricomycotina</taxon>
        <taxon>Agaricomycetes</taxon>
        <taxon>Phallomycetidae</taxon>
        <taxon>Phallales</taxon>
        <taxon>Clathraceae</taxon>
        <taxon>Clathrus</taxon>
    </lineage>
</organism>
<sequence length="492" mass="54998">MVIHFKDEYERAGLLTAANVFDQPNANGNGNSAEKLDFSEPVECAYCKKEESKCAKSGWTDRIIDKSNGVSYFDILNLTDVYTISKSVAPGHRLMCEQNKEQMSKVSIFQTILQQFPWARIENDGTFRYRIVLASRGLLGNGREFGFWSEEPCCNEHGLDTFEWGTSLMQSNHLDEKTGWKLPDDEIPWLTFDENSSGSHKPPTFPPSFEDNWKSYYEWRGLPLTSTAALLLHWPLSIYRILEKLKLTPSGERRSVNGERKSLLVHYIGAEEELDYLPIFGELALLLPNTDLELIFFGESPYMLLHSGRQLGSSDSILSKSQTNDDGVYTYTAPTALGGGSIRIILWGGGLAWTPEVLRFGAPFPDALIGLNAGLSVYQDWQSVIVSSRAYGIPFGITEFMEASGELNRGLVTNLTVELPEDASEWMKETYGEGGAANLRIRHEMECDVNPFMKPGQKTGAPWSRLPAALNGFTFIVTPFIERVVPPVSNGN</sequence>
<gene>
    <name evidence="2" type="ORF">Clacol_008069</name>
</gene>
<feature type="domain" description="Mitochondrial splicing suppressor 51-like C-terminal" evidence="1">
    <location>
        <begin position="235"/>
        <end position="458"/>
    </location>
</feature>
<evidence type="ECO:0000313" key="3">
    <source>
        <dbReference type="Proteomes" id="UP001050691"/>
    </source>
</evidence>